<dbReference type="InterPro" id="IPR006086">
    <property type="entry name" value="XPG-I_dom"/>
</dbReference>
<organism evidence="10 11">
    <name type="scientific">Edhazardia aedis (strain USNM 41457)</name>
    <name type="common">Microsporidian parasite</name>
    <dbReference type="NCBI Taxonomy" id="1003232"/>
    <lineage>
        <taxon>Eukaryota</taxon>
        <taxon>Fungi</taxon>
        <taxon>Fungi incertae sedis</taxon>
        <taxon>Microsporidia</taxon>
        <taxon>Edhazardia</taxon>
    </lineage>
</organism>
<evidence type="ECO:0000256" key="6">
    <source>
        <dbReference type="ARBA" id="ARBA00022842"/>
    </source>
</evidence>
<keyword evidence="2" id="KW-0540">Nuclease</keyword>
<dbReference type="GO" id="GO:0017108">
    <property type="term" value="F:5'-flap endonuclease activity"/>
    <property type="evidence" value="ECO:0007669"/>
    <property type="project" value="TreeGrafter"/>
</dbReference>
<comment type="cofactor">
    <cofactor evidence="1">
        <name>Mg(2+)</name>
        <dbReference type="ChEBI" id="CHEBI:18420"/>
    </cofactor>
</comment>
<dbReference type="SUPFAM" id="SSF47807">
    <property type="entry name" value="5' to 3' exonuclease, C-terminal subdomain"/>
    <property type="match status" value="1"/>
</dbReference>
<dbReference type="InterPro" id="IPR036279">
    <property type="entry name" value="5-3_exonuclease_C_sf"/>
</dbReference>
<feature type="domain" description="XPG N-terminal" evidence="9">
    <location>
        <begin position="1"/>
        <end position="85"/>
    </location>
</feature>
<dbReference type="STRING" id="1003232.J9DGC4"/>
<evidence type="ECO:0000256" key="3">
    <source>
        <dbReference type="ARBA" id="ARBA00022723"/>
    </source>
</evidence>
<dbReference type="InterPro" id="IPR008918">
    <property type="entry name" value="HhH2"/>
</dbReference>
<evidence type="ECO:0008006" key="12">
    <source>
        <dbReference type="Google" id="ProtNLM"/>
    </source>
</evidence>
<dbReference type="EMBL" id="AFBI03000127">
    <property type="protein sequence ID" value="EJW01645.1"/>
    <property type="molecule type" value="Genomic_DNA"/>
</dbReference>
<reference evidence="10 11" key="1">
    <citation type="submission" date="2011-08" db="EMBL/GenBank/DDBJ databases">
        <authorList>
            <person name="Liu Z.J."/>
            <person name="Shi F.L."/>
            <person name="Lu J.Q."/>
            <person name="Li M."/>
            <person name="Wang Z.L."/>
        </authorList>
    </citation>
    <scope>NUCLEOTIDE SEQUENCE [LARGE SCALE GENOMIC DNA]</scope>
    <source>
        <strain evidence="10 11">USNM 41457</strain>
    </source>
</reference>
<evidence type="ECO:0000259" key="9">
    <source>
        <dbReference type="SMART" id="SM00485"/>
    </source>
</evidence>
<evidence type="ECO:0000313" key="10">
    <source>
        <dbReference type="EMBL" id="EJW01645.1"/>
    </source>
</evidence>
<proteinExistence type="predicted"/>
<keyword evidence="4" id="KW-0227">DNA damage</keyword>
<dbReference type="SUPFAM" id="SSF88723">
    <property type="entry name" value="PIN domain-like"/>
    <property type="match status" value="1"/>
</dbReference>
<dbReference type="PANTHER" id="PTHR11081">
    <property type="entry name" value="FLAP ENDONUCLEASE FAMILY MEMBER"/>
    <property type="match status" value="1"/>
</dbReference>
<evidence type="ECO:0000256" key="7">
    <source>
        <dbReference type="ARBA" id="ARBA00023204"/>
    </source>
</evidence>
<dbReference type="SMART" id="SM00279">
    <property type="entry name" value="HhH2"/>
    <property type="match status" value="1"/>
</dbReference>
<dbReference type="GO" id="GO:0006281">
    <property type="term" value="P:DNA repair"/>
    <property type="evidence" value="ECO:0007669"/>
    <property type="project" value="UniProtKB-KW"/>
</dbReference>
<dbReference type="SMART" id="SM00484">
    <property type="entry name" value="XPGI"/>
    <property type="match status" value="1"/>
</dbReference>
<dbReference type="Pfam" id="PF00752">
    <property type="entry name" value="XPG_N"/>
    <property type="match status" value="1"/>
</dbReference>
<dbReference type="InterPro" id="IPR019974">
    <property type="entry name" value="XPG_CS"/>
</dbReference>
<dbReference type="InParanoid" id="J9DGC4"/>
<dbReference type="HOGENOM" id="CLU_333707_0_0_1"/>
<dbReference type="AlphaFoldDB" id="J9DGC4"/>
<keyword evidence="11" id="KW-1185">Reference proteome</keyword>
<dbReference type="Proteomes" id="UP000003163">
    <property type="component" value="Unassembled WGS sequence"/>
</dbReference>
<dbReference type="PRINTS" id="PR00853">
    <property type="entry name" value="XPGRADSUPER"/>
</dbReference>
<dbReference type="PROSITE" id="PS00842">
    <property type="entry name" value="XPG_2"/>
    <property type="match status" value="1"/>
</dbReference>
<keyword evidence="6" id="KW-0460">Magnesium</keyword>
<gene>
    <name evidence="10" type="ORF">EDEG_03812</name>
</gene>
<dbReference type="GO" id="GO:0003677">
    <property type="term" value="F:DNA binding"/>
    <property type="evidence" value="ECO:0007669"/>
    <property type="project" value="InterPro"/>
</dbReference>
<dbReference type="Pfam" id="PF00867">
    <property type="entry name" value="XPG_I"/>
    <property type="match status" value="1"/>
</dbReference>
<reference evidence="11" key="2">
    <citation type="submission" date="2015-07" db="EMBL/GenBank/DDBJ databases">
        <title>Contrasting host-pathogen interactions and genome evolution in two generalist and specialist microsporidian pathogens of mosquitoes.</title>
        <authorList>
            <consortium name="The Broad Institute Genomics Platform"/>
            <consortium name="The Broad Institute Genome Sequencing Center for Infectious Disease"/>
            <person name="Cuomo C.A."/>
            <person name="Sanscrainte N.D."/>
            <person name="Goldberg J.M."/>
            <person name="Heiman D."/>
            <person name="Young S."/>
            <person name="Zeng Q."/>
            <person name="Becnel J.J."/>
            <person name="Birren B.W."/>
        </authorList>
    </citation>
    <scope>NUCLEOTIDE SEQUENCE [LARGE SCALE GENOMIC DNA]</scope>
    <source>
        <strain evidence="11">USNM 41457</strain>
    </source>
</reference>
<dbReference type="FunCoup" id="J9DGC4">
    <property type="interactions" value="118"/>
</dbReference>
<dbReference type="Gene3D" id="3.40.50.1010">
    <property type="entry name" value="5'-nuclease"/>
    <property type="match status" value="2"/>
</dbReference>
<evidence type="ECO:0000313" key="11">
    <source>
        <dbReference type="Proteomes" id="UP000003163"/>
    </source>
</evidence>
<evidence type="ECO:0000256" key="5">
    <source>
        <dbReference type="ARBA" id="ARBA00022801"/>
    </source>
</evidence>
<dbReference type="PANTHER" id="PTHR11081:SF59">
    <property type="entry name" value="FI23547P1"/>
    <property type="match status" value="1"/>
</dbReference>
<evidence type="ECO:0000256" key="4">
    <source>
        <dbReference type="ARBA" id="ARBA00022763"/>
    </source>
</evidence>
<feature type="domain" description="XPG-I" evidence="8">
    <location>
        <begin position="649"/>
        <end position="718"/>
    </location>
</feature>
<comment type="caution">
    <text evidence="10">The sequence shown here is derived from an EMBL/GenBank/DDBJ whole genome shotgun (WGS) entry which is preliminary data.</text>
</comment>
<keyword evidence="5" id="KW-0378">Hydrolase</keyword>
<dbReference type="VEuPathDB" id="MicrosporidiaDB:EDEG_03812"/>
<evidence type="ECO:0000256" key="1">
    <source>
        <dbReference type="ARBA" id="ARBA00001946"/>
    </source>
</evidence>
<dbReference type="Gene3D" id="1.10.150.20">
    <property type="entry name" value="5' to 3' exonuclease, C-terminal subdomain"/>
    <property type="match status" value="1"/>
</dbReference>
<keyword evidence="7" id="KW-0234">DNA repair</keyword>
<evidence type="ECO:0000256" key="2">
    <source>
        <dbReference type="ARBA" id="ARBA00022722"/>
    </source>
</evidence>
<accession>J9DGC4</accession>
<dbReference type="InterPro" id="IPR006084">
    <property type="entry name" value="XPG/Rad2"/>
</dbReference>
<dbReference type="GO" id="GO:0046872">
    <property type="term" value="F:metal ion binding"/>
    <property type="evidence" value="ECO:0007669"/>
    <property type="project" value="UniProtKB-KW"/>
</dbReference>
<name>J9DGC4_EDHAE</name>
<dbReference type="OrthoDB" id="31113at2759"/>
<dbReference type="CDD" id="cd09897">
    <property type="entry name" value="H3TH_FEN1-XPG-like"/>
    <property type="match status" value="1"/>
</dbReference>
<dbReference type="InterPro" id="IPR029060">
    <property type="entry name" value="PIN-like_dom_sf"/>
</dbReference>
<sequence length="856" mass="99864">MGVKYLWRLFPKKQSTPVNQKLAIDTSIWLHYYRKNDIETFKYLTIKRILKLLFYKNKPIFVFDGKTPHLKNRAIRKRQQQCEDTRKLAQKYLKGMICKTCNTSYNVCKHATILSKDIIDEIDYSQIAEITNIKPKNWGKYYDDEIAVIEDDEFKNKSDKTKLQILLKLREKRKLPVRMREKLSAEDFSSAQIQSVKRRNQVNSLIIELENERMKRVQSDCDRLLKFSSDNKKRKKYPTRDKSINSNKGACDSGRKNILSDVNKNPIYETSETDSDKDSYLTLDDIFKENNEETTENTFTDCKNDDIICISTSNKHHITEKEDEINENVNVLEELESFSSKKICEFGSKFKTDQTMQKDTFFDETTVQTVSNDFFDDACIDDSESSSDLENSEKKLQIDLIDNSIVSGIEEDSSFKNCLNIKRKGSTQKELKLSEEISAIKNSNTWDGIPHSEEKNSKNVSKKIKNKIEDCDSKCSEIEIMSADISIPISDIKKSETYELESTKKSHYKFLNKNKIENNDIMNKNNLDLKDKNISPSANIFIENNNENNEYLINLEKIRHNKDNRINFYGETTLGNSKMHTDKCLDENKNEEIRIVQIAKKSNIQSSDAEFVKKGEISSKYNDIFIDTLNTENTHELNILKNTIIDILKIFNLPFVEAPLEADSQCAYFSLKNIVDAVITEDNDIFLFGGKKIYRNYFKNGKNIDLYDINEIKKIISRDEMIMISLILGSDYCDGIKGFGLKKSLDLIKYSRNLAKIAENETKNPNIPTDYFSFLEDEFIKKIEEQQISKNEYYKIKNFYKKPVVKEKNDFEWGKTDFKKIRDYIDGCGFLRSQKDEINHLLYKLDSEKSVKFNKL</sequence>
<dbReference type="SMART" id="SM00485">
    <property type="entry name" value="XPGN"/>
    <property type="match status" value="1"/>
</dbReference>
<keyword evidence="3" id="KW-0479">Metal-binding</keyword>
<protein>
    <recommendedName>
        <fullName evidence="12">XPG N-terminal domain-containing protein</fullName>
    </recommendedName>
</protein>
<dbReference type="InterPro" id="IPR006085">
    <property type="entry name" value="XPG_DNA_repair_N"/>
</dbReference>
<evidence type="ECO:0000259" key="8">
    <source>
        <dbReference type="SMART" id="SM00484"/>
    </source>
</evidence>